<accession>A0ABV2E7Z0</accession>
<keyword evidence="1" id="KW-0812">Transmembrane</keyword>
<protein>
    <submittedName>
        <fullName evidence="2">Uncharacterized protein</fullName>
    </submittedName>
</protein>
<keyword evidence="3" id="KW-1185">Reference proteome</keyword>
<keyword evidence="1" id="KW-0472">Membrane</keyword>
<name>A0ABV2E7Z0_9STAP</name>
<keyword evidence="1" id="KW-1133">Transmembrane helix</keyword>
<evidence type="ECO:0000256" key="1">
    <source>
        <dbReference type="SAM" id="Phobius"/>
    </source>
</evidence>
<proteinExistence type="predicted"/>
<evidence type="ECO:0000313" key="2">
    <source>
        <dbReference type="EMBL" id="MET3110542.1"/>
    </source>
</evidence>
<gene>
    <name evidence="2" type="ORF">ABHD89_000930</name>
</gene>
<dbReference type="EMBL" id="JBDZDV010000001">
    <property type="protein sequence ID" value="MET3110542.1"/>
    <property type="molecule type" value="Genomic_DNA"/>
</dbReference>
<organism evidence="2 3">
    <name type="scientific">Salinicoccus halitifaciens</name>
    <dbReference type="NCBI Taxonomy" id="1073415"/>
    <lineage>
        <taxon>Bacteria</taxon>
        <taxon>Bacillati</taxon>
        <taxon>Bacillota</taxon>
        <taxon>Bacilli</taxon>
        <taxon>Bacillales</taxon>
        <taxon>Staphylococcaceae</taxon>
        <taxon>Salinicoccus</taxon>
    </lineage>
</organism>
<feature type="transmembrane region" description="Helical" evidence="1">
    <location>
        <begin position="12"/>
        <end position="32"/>
    </location>
</feature>
<reference evidence="2 3" key="1">
    <citation type="submission" date="2024-05" db="EMBL/GenBank/DDBJ databases">
        <title>Genomic Encyclopedia of Type Strains, Phase IV (KMG-IV): sequencing the most valuable type-strain genomes for metagenomic binning, comparative biology and taxonomic classification.</title>
        <authorList>
            <person name="Goeker M."/>
        </authorList>
    </citation>
    <scope>NUCLEOTIDE SEQUENCE [LARGE SCALE GENOMIC DNA]</scope>
    <source>
        <strain evidence="2 3">DSM 25286</strain>
    </source>
</reference>
<dbReference type="Proteomes" id="UP001549019">
    <property type="component" value="Unassembled WGS sequence"/>
</dbReference>
<sequence length="35" mass="4129">MMDMKGAGLLMPVPFMFILQNLFPSIIVRWFIEKN</sequence>
<evidence type="ECO:0000313" key="3">
    <source>
        <dbReference type="Proteomes" id="UP001549019"/>
    </source>
</evidence>
<comment type="caution">
    <text evidence="2">The sequence shown here is derived from an EMBL/GenBank/DDBJ whole genome shotgun (WGS) entry which is preliminary data.</text>
</comment>